<dbReference type="EMBL" id="UINC01036364">
    <property type="protein sequence ID" value="SVB30215.1"/>
    <property type="molecule type" value="Genomic_DNA"/>
</dbReference>
<evidence type="ECO:0000313" key="1">
    <source>
        <dbReference type="EMBL" id="SVB30215.1"/>
    </source>
</evidence>
<name>A0A382CVW2_9ZZZZ</name>
<protein>
    <submittedName>
        <fullName evidence="1">Uncharacterized protein</fullName>
    </submittedName>
</protein>
<sequence length="29" mass="3393">MIKFITMGMGPIPVCRWPVQVVIMEQDWS</sequence>
<gene>
    <name evidence="1" type="ORF">METZ01_LOCUS183069</name>
</gene>
<reference evidence="1" key="1">
    <citation type="submission" date="2018-05" db="EMBL/GenBank/DDBJ databases">
        <authorList>
            <person name="Lanie J.A."/>
            <person name="Ng W.-L."/>
            <person name="Kazmierczak K.M."/>
            <person name="Andrzejewski T.M."/>
            <person name="Davidsen T.M."/>
            <person name="Wayne K.J."/>
            <person name="Tettelin H."/>
            <person name="Glass J.I."/>
            <person name="Rusch D."/>
            <person name="Podicherti R."/>
            <person name="Tsui H.-C.T."/>
            <person name="Winkler M.E."/>
        </authorList>
    </citation>
    <scope>NUCLEOTIDE SEQUENCE</scope>
</reference>
<accession>A0A382CVW2</accession>
<proteinExistence type="predicted"/>
<dbReference type="AlphaFoldDB" id="A0A382CVW2"/>
<organism evidence="1">
    <name type="scientific">marine metagenome</name>
    <dbReference type="NCBI Taxonomy" id="408172"/>
    <lineage>
        <taxon>unclassified sequences</taxon>
        <taxon>metagenomes</taxon>
        <taxon>ecological metagenomes</taxon>
    </lineage>
</organism>